<name>A0ACA9PL84_9GLOM</name>
<evidence type="ECO:0000313" key="1">
    <source>
        <dbReference type="EMBL" id="CAG8714695.1"/>
    </source>
</evidence>
<dbReference type="Proteomes" id="UP000789366">
    <property type="component" value="Unassembled WGS sequence"/>
</dbReference>
<protein>
    <submittedName>
        <fullName evidence="1">7131_t:CDS:1</fullName>
    </submittedName>
</protein>
<proteinExistence type="predicted"/>
<accession>A0ACA9PL84</accession>
<sequence length="125" mass="14447">NDSHHHITELNNEYEMQTLIMNNQVRHNNIHIMVPLTNNHMLTSQPAFRTHTPQDQPSNLIRNYVSQQPPSNRNDQIFQTTVSHVPYQSTELNDNQDSNHFVSPVQANIQINNNLQPSNLSDQSL</sequence>
<evidence type="ECO:0000313" key="2">
    <source>
        <dbReference type="Proteomes" id="UP000789366"/>
    </source>
</evidence>
<comment type="caution">
    <text evidence="1">The sequence shown here is derived from an EMBL/GenBank/DDBJ whole genome shotgun (WGS) entry which is preliminary data.</text>
</comment>
<organism evidence="1 2">
    <name type="scientific">Cetraspora pellucida</name>
    <dbReference type="NCBI Taxonomy" id="1433469"/>
    <lineage>
        <taxon>Eukaryota</taxon>
        <taxon>Fungi</taxon>
        <taxon>Fungi incertae sedis</taxon>
        <taxon>Mucoromycota</taxon>
        <taxon>Glomeromycotina</taxon>
        <taxon>Glomeromycetes</taxon>
        <taxon>Diversisporales</taxon>
        <taxon>Gigasporaceae</taxon>
        <taxon>Cetraspora</taxon>
    </lineage>
</organism>
<keyword evidence="2" id="KW-1185">Reference proteome</keyword>
<feature type="non-terminal residue" evidence="1">
    <location>
        <position position="1"/>
    </location>
</feature>
<gene>
    <name evidence="1" type="ORF">SPELUC_LOCUS12033</name>
</gene>
<dbReference type="EMBL" id="CAJVPW010027177">
    <property type="protein sequence ID" value="CAG8714695.1"/>
    <property type="molecule type" value="Genomic_DNA"/>
</dbReference>
<reference evidence="1" key="1">
    <citation type="submission" date="2021-06" db="EMBL/GenBank/DDBJ databases">
        <authorList>
            <person name="Kallberg Y."/>
            <person name="Tangrot J."/>
            <person name="Rosling A."/>
        </authorList>
    </citation>
    <scope>NUCLEOTIDE SEQUENCE</scope>
    <source>
        <strain evidence="1">28 12/20/2015</strain>
    </source>
</reference>